<dbReference type="InterPro" id="IPR036259">
    <property type="entry name" value="MFS_trans_sf"/>
</dbReference>
<evidence type="ECO:0000256" key="6">
    <source>
        <dbReference type="ARBA" id="ARBA00023136"/>
    </source>
</evidence>
<comment type="similarity">
    <text evidence="2">Belongs to the major facilitator superfamily. Sugar transporter (TC 2.A.1.1) family.</text>
</comment>
<evidence type="ECO:0000256" key="4">
    <source>
        <dbReference type="ARBA" id="ARBA00022692"/>
    </source>
</evidence>
<dbReference type="PROSITE" id="PS00216">
    <property type="entry name" value="SUGAR_TRANSPORT_1"/>
    <property type="match status" value="1"/>
</dbReference>
<feature type="transmembrane region" description="Helical" evidence="7">
    <location>
        <begin position="30"/>
        <end position="56"/>
    </location>
</feature>
<protein>
    <submittedName>
        <fullName evidence="9">Sugar transport protein</fullName>
    </submittedName>
</protein>
<feature type="transmembrane region" description="Helical" evidence="7">
    <location>
        <begin position="344"/>
        <end position="364"/>
    </location>
</feature>
<comment type="caution">
    <text evidence="9">The sequence shown here is derived from an EMBL/GenBank/DDBJ whole genome shotgun (WGS) entry which is preliminary data.</text>
</comment>
<evidence type="ECO:0000256" key="1">
    <source>
        <dbReference type="ARBA" id="ARBA00004141"/>
    </source>
</evidence>
<name>A0A2S4M2C2_9BURK</name>
<dbReference type="GO" id="GO:0022857">
    <property type="term" value="F:transmembrane transporter activity"/>
    <property type="evidence" value="ECO:0007669"/>
    <property type="project" value="InterPro"/>
</dbReference>
<dbReference type="PANTHER" id="PTHR23511:SF34">
    <property type="entry name" value="SYNAPTIC VESICLE GLYCOPROTEIN 2"/>
    <property type="match status" value="1"/>
</dbReference>
<keyword evidence="6 7" id="KW-0472">Membrane</keyword>
<dbReference type="PANTHER" id="PTHR23511">
    <property type="entry name" value="SYNAPTIC VESICLE GLYCOPROTEIN 2"/>
    <property type="match status" value="1"/>
</dbReference>
<keyword evidence="5 7" id="KW-1133">Transmembrane helix</keyword>
<evidence type="ECO:0000256" key="5">
    <source>
        <dbReference type="ARBA" id="ARBA00022989"/>
    </source>
</evidence>
<feature type="transmembrane region" description="Helical" evidence="7">
    <location>
        <begin position="370"/>
        <end position="390"/>
    </location>
</feature>
<dbReference type="GO" id="GO:0016020">
    <property type="term" value="C:membrane"/>
    <property type="evidence" value="ECO:0007669"/>
    <property type="project" value="UniProtKB-SubCell"/>
</dbReference>
<feature type="transmembrane region" description="Helical" evidence="7">
    <location>
        <begin position="158"/>
        <end position="178"/>
    </location>
</feature>
<evidence type="ECO:0000313" key="9">
    <source>
        <dbReference type="EMBL" id="POR48853.1"/>
    </source>
</evidence>
<sequence>MTMQTSAPRSVETDALTRLDNMPWTRFHTLMLVALGVGWALDSFETNIIGSVFGVLKTQWHLSSQQGSLAVSIWVFGMLVGAIGFGYLADRYGRKKLFLATLLWYAFFSVATVFSWNYESFLFFRAMTALAVGGEYSAVTATMGEFIPRRHRGRTDSLILSGFPVGALISAAISYLVLNHLPGAISWRVGFGFGTTMALLFFWIRRVIPESPRWLLQQGRVAEAEAIVESIAASAAHSKLTQQERAQAAQRYPKTALVPVHPTFWRNLRDLFGAYRMRCGLASALNFSQAAVVYGVLSLMALVILPYMKVSAADMPIYYVYGNAAALAGGLTAAVLVEAWGRRASLFVSYSFTTLAIVVIYAMHTLPGMVIGYCLIQFGVTWAYISGYVVSSEILPTRIRATGLGISVAVGRLGAVIAPLMLTNVYAASGTPSAALIGLLLLALPGPIAAAAWWMMGRETRNVSLEEGSADDGFSTVAEGVPRIA</sequence>
<reference evidence="9 10" key="1">
    <citation type="submission" date="2018-01" db="EMBL/GenBank/DDBJ databases">
        <title>Genomic Encyclopedia of Type Strains, Phase III (KMG-III): the genomes of soil and plant-associated and newly described type strains.</title>
        <authorList>
            <person name="Whitman W."/>
        </authorList>
    </citation>
    <scope>NUCLEOTIDE SEQUENCE [LARGE SCALE GENOMIC DNA]</scope>
    <source>
        <strain evidence="9 10">JCM 18070</strain>
    </source>
</reference>
<feature type="transmembrane region" description="Helical" evidence="7">
    <location>
        <begin position="97"/>
        <end position="116"/>
    </location>
</feature>
<evidence type="ECO:0000259" key="8">
    <source>
        <dbReference type="PROSITE" id="PS50850"/>
    </source>
</evidence>
<evidence type="ECO:0000256" key="2">
    <source>
        <dbReference type="ARBA" id="ARBA00010992"/>
    </source>
</evidence>
<dbReference type="InterPro" id="IPR005828">
    <property type="entry name" value="MFS_sugar_transport-like"/>
</dbReference>
<dbReference type="CDD" id="cd17316">
    <property type="entry name" value="MFS_SV2_like"/>
    <property type="match status" value="1"/>
</dbReference>
<keyword evidence="10" id="KW-1185">Reference proteome</keyword>
<evidence type="ECO:0000313" key="10">
    <source>
        <dbReference type="Proteomes" id="UP000237381"/>
    </source>
</evidence>
<dbReference type="Gene3D" id="1.20.1250.20">
    <property type="entry name" value="MFS general substrate transporter like domains"/>
    <property type="match status" value="1"/>
</dbReference>
<dbReference type="InterPro" id="IPR005829">
    <property type="entry name" value="Sugar_transporter_CS"/>
</dbReference>
<organism evidence="9 10">
    <name type="scientific">Paraburkholderia eburnea</name>
    <dbReference type="NCBI Taxonomy" id="1189126"/>
    <lineage>
        <taxon>Bacteria</taxon>
        <taxon>Pseudomonadati</taxon>
        <taxon>Pseudomonadota</taxon>
        <taxon>Betaproteobacteria</taxon>
        <taxon>Burkholderiales</taxon>
        <taxon>Burkholderiaceae</taxon>
        <taxon>Paraburkholderia</taxon>
    </lineage>
</organism>
<feature type="transmembrane region" description="Helical" evidence="7">
    <location>
        <begin position="317"/>
        <end position="337"/>
    </location>
</feature>
<dbReference type="Proteomes" id="UP000237381">
    <property type="component" value="Unassembled WGS sequence"/>
</dbReference>
<evidence type="ECO:0000256" key="3">
    <source>
        <dbReference type="ARBA" id="ARBA00022448"/>
    </source>
</evidence>
<keyword evidence="4 7" id="KW-0812">Transmembrane</keyword>
<keyword evidence="3" id="KW-0813">Transport</keyword>
<feature type="transmembrane region" description="Helical" evidence="7">
    <location>
        <begin position="68"/>
        <end position="88"/>
    </location>
</feature>
<comment type="subcellular location">
    <subcellularLocation>
        <location evidence="1">Membrane</location>
        <topology evidence="1">Multi-pass membrane protein</topology>
    </subcellularLocation>
</comment>
<feature type="transmembrane region" description="Helical" evidence="7">
    <location>
        <begin position="434"/>
        <end position="455"/>
    </location>
</feature>
<feature type="domain" description="Major facilitator superfamily (MFS) profile" evidence="8">
    <location>
        <begin position="31"/>
        <end position="461"/>
    </location>
</feature>
<proteinExistence type="inferred from homology"/>
<feature type="transmembrane region" description="Helical" evidence="7">
    <location>
        <begin position="284"/>
        <end position="305"/>
    </location>
</feature>
<dbReference type="InterPro" id="IPR020846">
    <property type="entry name" value="MFS_dom"/>
</dbReference>
<dbReference type="SUPFAM" id="SSF103473">
    <property type="entry name" value="MFS general substrate transporter"/>
    <property type="match status" value="1"/>
</dbReference>
<accession>A0A2S4M2C2</accession>
<gene>
    <name evidence="9" type="ORF">B0G62_113138</name>
</gene>
<evidence type="ECO:0000256" key="7">
    <source>
        <dbReference type="SAM" id="Phobius"/>
    </source>
</evidence>
<dbReference type="Pfam" id="PF00083">
    <property type="entry name" value="Sugar_tr"/>
    <property type="match status" value="1"/>
</dbReference>
<dbReference type="PROSITE" id="PS50850">
    <property type="entry name" value="MFS"/>
    <property type="match status" value="1"/>
</dbReference>
<feature type="transmembrane region" description="Helical" evidence="7">
    <location>
        <begin position="122"/>
        <end position="146"/>
    </location>
</feature>
<feature type="transmembrane region" description="Helical" evidence="7">
    <location>
        <begin position="402"/>
        <end position="422"/>
    </location>
</feature>
<keyword evidence="9" id="KW-0762">Sugar transport</keyword>
<dbReference type="AlphaFoldDB" id="A0A2S4M2C2"/>
<dbReference type="EMBL" id="PQGA01000013">
    <property type="protein sequence ID" value="POR48853.1"/>
    <property type="molecule type" value="Genomic_DNA"/>
</dbReference>
<feature type="transmembrane region" description="Helical" evidence="7">
    <location>
        <begin position="184"/>
        <end position="204"/>
    </location>
</feature>